<dbReference type="InterPro" id="IPR047907">
    <property type="entry name" value="CD1375-like"/>
</dbReference>
<dbReference type="AlphaFoldDB" id="A0A0K9YLV3"/>
<dbReference type="Proteomes" id="UP000319578">
    <property type="component" value="Unassembled WGS sequence"/>
</dbReference>
<evidence type="ECO:0000313" key="3">
    <source>
        <dbReference type="Proteomes" id="UP000036834"/>
    </source>
</evidence>
<sequence length="64" mass="7235">MLQRLWIWLIFLYSKGGEEKMVTVCVSLIINGRRTFNQIPVNLQDDVKADLKAMGLGTDGKPLV</sequence>
<evidence type="ECO:0000313" key="4">
    <source>
        <dbReference type="Proteomes" id="UP000319578"/>
    </source>
</evidence>
<comment type="caution">
    <text evidence="2">The sequence shown here is derived from an EMBL/GenBank/DDBJ whole genome shotgun (WGS) entry which is preliminary data.</text>
</comment>
<dbReference type="Proteomes" id="UP000036834">
    <property type="component" value="Unassembled WGS sequence"/>
</dbReference>
<dbReference type="OrthoDB" id="2086786at2"/>
<evidence type="ECO:0000313" key="1">
    <source>
        <dbReference type="EMBL" id="GED71355.1"/>
    </source>
</evidence>
<name>A0A0K9YLV3_9BACL</name>
<accession>A0A0K9YLV3</accession>
<keyword evidence="4" id="KW-1185">Reference proteome</keyword>
<organism evidence="2 3">
    <name type="scientific">Brevibacillus reuszeri</name>
    <dbReference type="NCBI Taxonomy" id="54915"/>
    <lineage>
        <taxon>Bacteria</taxon>
        <taxon>Bacillati</taxon>
        <taxon>Bacillota</taxon>
        <taxon>Bacilli</taxon>
        <taxon>Bacillales</taxon>
        <taxon>Paenibacillaceae</taxon>
        <taxon>Brevibacillus</taxon>
    </lineage>
</organism>
<dbReference type="EMBL" id="BJON01000020">
    <property type="protein sequence ID" value="GED71355.1"/>
    <property type="molecule type" value="Genomic_DNA"/>
</dbReference>
<reference evidence="2" key="2">
    <citation type="submission" date="2015-07" db="EMBL/GenBank/DDBJ databases">
        <title>MeaNS - Measles Nucleotide Surveillance Program.</title>
        <authorList>
            <person name="Tran T."/>
            <person name="Druce J."/>
        </authorList>
    </citation>
    <scope>NUCLEOTIDE SEQUENCE</scope>
    <source>
        <strain evidence="2">DSM 9887</strain>
    </source>
</reference>
<reference evidence="3" key="1">
    <citation type="submission" date="2015-07" db="EMBL/GenBank/DDBJ databases">
        <title>Genome sequencing project for genomic taxonomy and phylogenomics of Bacillus-like bacteria.</title>
        <authorList>
            <person name="Liu B."/>
            <person name="Wang J."/>
            <person name="Zhu Y."/>
            <person name="Liu G."/>
            <person name="Chen Q."/>
            <person name="Chen Z."/>
            <person name="Lan J."/>
            <person name="Che J."/>
            <person name="Ge C."/>
            <person name="Shi H."/>
            <person name="Pan Z."/>
            <person name="Liu X."/>
        </authorList>
    </citation>
    <scope>NUCLEOTIDE SEQUENCE [LARGE SCALE GENOMIC DNA]</scope>
    <source>
        <strain evidence="3">DSM 9887</strain>
    </source>
</reference>
<dbReference type="STRING" id="54915.ADS79_27695"/>
<dbReference type="EMBL" id="LGIQ01000011">
    <property type="protein sequence ID" value="KNB69641.1"/>
    <property type="molecule type" value="Genomic_DNA"/>
</dbReference>
<protein>
    <submittedName>
        <fullName evidence="2">Uncharacterized protein</fullName>
    </submittedName>
</protein>
<evidence type="ECO:0000313" key="2">
    <source>
        <dbReference type="EMBL" id="KNB69641.1"/>
    </source>
</evidence>
<gene>
    <name evidence="2" type="ORF">ADS79_27695</name>
    <name evidence="1" type="ORF">BRE01_50570</name>
</gene>
<reference evidence="1 4" key="3">
    <citation type="submission" date="2019-06" db="EMBL/GenBank/DDBJ databases">
        <title>Whole genome shotgun sequence of Brevibacillus reuszeri NBRC 15719.</title>
        <authorList>
            <person name="Hosoyama A."/>
            <person name="Uohara A."/>
            <person name="Ohji S."/>
            <person name="Ichikawa N."/>
        </authorList>
    </citation>
    <scope>NUCLEOTIDE SEQUENCE [LARGE SCALE GENOMIC DNA]</scope>
    <source>
        <strain evidence="1 4">NBRC 15719</strain>
    </source>
</reference>
<dbReference type="PATRIC" id="fig|54915.3.peg.4729"/>
<dbReference type="NCBIfam" id="NF040910">
    <property type="entry name" value="CD1375_fam"/>
    <property type="match status" value="1"/>
</dbReference>
<proteinExistence type="predicted"/>